<keyword evidence="2" id="KW-1185">Reference proteome</keyword>
<dbReference type="InterPro" id="IPR002734">
    <property type="entry name" value="RibDG_C"/>
</dbReference>
<name>A0A086YC95_9RHOB</name>
<protein>
    <submittedName>
        <fullName evidence="1">Deaminase/reductase</fullName>
    </submittedName>
</protein>
<gene>
    <name evidence="1" type="ORF">CN97_05630</name>
</gene>
<dbReference type="Pfam" id="PF01872">
    <property type="entry name" value="RibD_C"/>
    <property type="match status" value="1"/>
</dbReference>
<organism evidence="1 2">
    <name type="scientific">Haematobacter massiliensis</name>
    <dbReference type="NCBI Taxonomy" id="195105"/>
    <lineage>
        <taxon>Bacteria</taxon>
        <taxon>Pseudomonadati</taxon>
        <taxon>Pseudomonadota</taxon>
        <taxon>Alphaproteobacteria</taxon>
        <taxon>Rhodobacterales</taxon>
        <taxon>Paracoccaceae</taxon>
        <taxon>Haematobacter</taxon>
    </lineage>
</organism>
<accession>A0A086YC95</accession>
<evidence type="ECO:0000313" key="1">
    <source>
        <dbReference type="EMBL" id="KFI31895.1"/>
    </source>
</evidence>
<dbReference type="eggNOG" id="COG0262">
    <property type="taxonomic scope" value="Bacteria"/>
</dbReference>
<dbReference type="GO" id="GO:0009231">
    <property type="term" value="P:riboflavin biosynthetic process"/>
    <property type="evidence" value="ECO:0007669"/>
    <property type="project" value="InterPro"/>
</dbReference>
<evidence type="ECO:0000313" key="2">
    <source>
        <dbReference type="Proteomes" id="UP000028826"/>
    </source>
</evidence>
<dbReference type="Proteomes" id="UP000028826">
    <property type="component" value="Unassembled WGS sequence"/>
</dbReference>
<dbReference type="Gene3D" id="3.40.430.10">
    <property type="entry name" value="Dihydrofolate Reductase, subunit A"/>
    <property type="match status" value="1"/>
</dbReference>
<dbReference type="AlphaFoldDB" id="A0A086YC95"/>
<sequence length="176" mass="19255">MPEGEVFIATSLDGYIARPDGDVSWLTSCPLPEGEDFGYSELMERVDALVLGRKSYEKVLSFGEWPYAKPVTVLSRTLPPCRACDTGGKVAIRDRDPLTVMEELGRQGARRVYVDGGAVVSAFLRAGLIEQMTITRLPILLGDGIPLFCDTGEIALRHEATRSWPNGFVQSVYSVG</sequence>
<dbReference type="GO" id="GO:0008703">
    <property type="term" value="F:5-amino-6-(5-phosphoribosylamino)uracil reductase activity"/>
    <property type="evidence" value="ECO:0007669"/>
    <property type="project" value="InterPro"/>
</dbReference>
<dbReference type="InterPro" id="IPR050765">
    <property type="entry name" value="Riboflavin_Biosynth_HTPR"/>
</dbReference>
<proteinExistence type="predicted"/>
<reference evidence="1 2" key="1">
    <citation type="submission" date="2014-03" db="EMBL/GenBank/DDBJ databases">
        <title>Genome of Haematobacter massiliensis CCUG 47968.</title>
        <authorList>
            <person name="Wang D."/>
            <person name="Wang G."/>
        </authorList>
    </citation>
    <scope>NUCLEOTIDE SEQUENCE [LARGE SCALE GENOMIC DNA]</scope>
    <source>
        <strain evidence="1 2">CCUG 47968</strain>
    </source>
</reference>
<dbReference type="STRING" id="195105.CN97_05630"/>
<comment type="caution">
    <text evidence="1">The sequence shown here is derived from an EMBL/GenBank/DDBJ whole genome shotgun (WGS) entry which is preliminary data.</text>
</comment>
<dbReference type="InterPro" id="IPR024072">
    <property type="entry name" value="DHFR-like_dom_sf"/>
</dbReference>
<dbReference type="PANTHER" id="PTHR38011:SF11">
    <property type="entry name" value="2,5-DIAMINO-6-RIBOSYLAMINO-4(3H)-PYRIMIDINONE 5'-PHOSPHATE REDUCTASE"/>
    <property type="match status" value="1"/>
</dbReference>
<dbReference type="PANTHER" id="PTHR38011">
    <property type="entry name" value="DIHYDROFOLATE REDUCTASE FAMILY PROTEIN (AFU_ORTHOLOGUE AFUA_8G06820)"/>
    <property type="match status" value="1"/>
</dbReference>
<dbReference type="EMBL" id="JGYG01000001">
    <property type="protein sequence ID" value="KFI31895.1"/>
    <property type="molecule type" value="Genomic_DNA"/>
</dbReference>
<dbReference type="SUPFAM" id="SSF53597">
    <property type="entry name" value="Dihydrofolate reductase-like"/>
    <property type="match status" value="1"/>
</dbReference>
<dbReference type="OrthoDB" id="9782335at2"/>